<reference evidence="1 2" key="1">
    <citation type="submission" date="2020-11" db="EMBL/GenBank/DDBJ databases">
        <title>Taxonomic evaluation of the Bacillus sporothermodurans group of bacteria based on whole genome sequences.</title>
        <authorList>
            <person name="Fiedler G."/>
            <person name="Herbstmann A.-D."/>
            <person name="Doll E."/>
            <person name="Wenning M."/>
            <person name="Brinks E."/>
            <person name="Kabisch J."/>
            <person name="Breitenwieser F."/>
            <person name="Lappann M."/>
            <person name="Boehnlein C."/>
            <person name="Franz C."/>
        </authorList>
    </citation>
    <scope>NUCLEOTIDE SEQUENCE [LARGE SCALE GENOMIC DNA]</scope>
    <source>
        <strain evidence="1 2">JCM 19841</strain>
    </source>
</reference>
<dbReference type="Proteomes" id="UP000595691">
    <property type="component" value="Chromosome"/>
</dbReference>
<dbReference type="EMBL" id="CP065425">
    <property type="protein sequence ID" value="QQZ10286.1"/>
    <property type="molecule type" value="Genomic_DNA"/>
</dbReference>
<sequence>MNQDELKSLQQNVSLHRSEGKYKEAIEASYHLLKCGIEVNDYKSMLIAHMNNAASYYCIGDIKEAFHSIEAYDQLCDIYGDDEDYLGLYNVLFL</sequence>
<keyword evidence="2" id="KW-1185">Reference proteome</keyword>
<name>A0ABX7E4Y6_9BACI</name>
<proteinExistence type="predicted"/>
<protein>
    <submittedName>
        <fullName evidence="1">Uncharacterized protein</fullName>
    </submittedName>
</protein>
<evidence type="ECO:0000313" key="2">
    <source>
        <dbReference type="Proteomes" id="UP000595691"/>
    </source>
</evidence>
<accession>A0ABX7E4Y6</accession>
<gene>
    <name evidence="1" type="ORF">I5776_04850</name>
</gene>
<evidence type="ECO:0000313" key="1">
    <source>
        <dbReference type="EMBL" id="QQZ10286.1"/>
    </source>
</evidence>
<organism evidence="1 2">
    <name type="scientific">Heyndrickxia vini</name>
    <dbReference type="NCBI Taxonomy" id="1476025"/>
    <lineage>
        <taxon>Bacteria</taxon>
        <taxon>Bacillati</taxon>
        <taxon>Bacillota</taxon>
        <taxon>Bacilli</taxon>
        <taxon>Bacillales</taxon>
        <taxon>Bacillaceae</taxon>
        <taxon>Heyndrickxia</taxon>
    </lineage>
</organism>
<dbReference type="RefSeq" id="WP_202779232.1">
    <property type="nucleotide sequence ID" value="NZ_CP065425.1"/>
</dbReference>
<dbReference type="InterPro" id="IPR011990">
    <property type="entry name" value="TPR-like_helical_dom_sf"/>
</dbReference>
<dbReference type="SUPFAM" id="SSF48452">
    <property type="entry name" value="TPR-like"/>
    <property type="match status" value="1"/>
</dbReference>